<dbReference type="Proteomes" id="UP000324611">
    <property type="component" value="Unassembled WGS sequence"/>
</dbReference>
<dbReference type="SUPFAM" id="SSF48208">
    <property type="entry name" value="Six-hairpin glycosidases"/>
    <property type="match status" value="1"/>
</dbReference>
<dbReference type="RefSeq" id="WP_149837075.1">
    <property type="nucleotide sequence ID" value="NZ_VUOC01000001.1"/>
</dbReference>
<dbReference type="InterPro" id="IPR012341">
    <property type="entry name" value="6hp_glycosidase-like_sf"/>
</dbReference>
<dbReference type="GO" id="GO:0005975">
    <property type="term" value="P:carbohydrate metabolic process"/>
    <property type="evidence" value="ECO:0007669"/>
    <property type="project" value="InterPro"/>
</dbReference>
<accession>A0A5B2W2T4</accession>
<dbReference type="Gene3D" id="1.50.10.10">
    <property type="match status" value="1"/>
</dbReference>
<evidence type="ECO:0000313" key="2">
    <source>
        <dbReference type="EMBL" id="KAA2245685.1"/>
    </source>
</evidence>
<keyword evidence="3" id="KW-1185">Reference proteome</keyword>
<proteinExistence type="predicted"/>
<dbReference type="InterPro" id="IPR008928">
    <property type="entry name" value="6-hairpin_glycosidase_sf"/>
</dbReference>
<protein>
    <recommendedName>
        <fullName evidence="1">Mannosylglycerate hydrolase MGH1-like glycoside hydrolase domain-containing protein</fullName>
    </recommendedName>
</protein>
<reference evidence="2 3" key="2">
    <citation type="submission" date="2019-09" db="EMBL/GenBank/DDBJ databases">
        <authorList>
            <person name="Jin C."/>
        </authorList>
    </citation>
    <scope>NUCLEOTIDE SEQUENCE [LARGE SCALE GENOMIC DNA]</scope>
    <source>
        <strain evidence="2 3">BN140078</strain>
    </source>
</reference>
<comment type="caution">
    <text evidence="2">The sequence shown here is derived from an EMBL/GenBank/DDBJ whole genome shotgun (WGS) entry which is preliminary data.</text>
</comment>
<evidence type="ECO:0000313" key="3">
    <source>
        <dbReference type="Proteomes" id="UP000324611"/>
    </source>
</evidence>
<dbReference type="Pfam" id="PF22422">
    <property type="entry name" value="MGH1-like_GH"/>
    <property type="match status" value="1"/>
</dbReference>
<gene>
    <name evidence="2" type="ORF">F0L74_06945</name>
</gene>
<organism evidence="2 3">
    <name type="scientific">Chitinophaga agrisoli</name>
    <dbReference type="NCBI Taxonomy" id="2607653"/>
    <lineage>
        <taxon>Bacteria</taxon>
        <taxon>Pseudomonadati</taxon>
        <taxon>Bacteroidota</taxon>
        <taxon>Chitinophagia</taxon>
        <taxon>Chitinophagales</taxon>
        <taxon>Chitinophagaceae</taxon>
        <taxon>Chitinophaga</taxon>
    </lineage>
</organism>
<dbReference type="InterPro" id="IPR054491">
    <property type="entry name" value="MGH1-like_GH"/>
</dbReference>
<dbReference type="EMBL" id="VUOC01000001">
    <property type="protein sequence ID" value="KAA2245685.1"/>
    <property type="molecule type" value="Genomic_DNA"/>
</dbReference>
<sequence length="681" mass="76136">MKTCFARGVLLILLIIYSGARLMAQSKWQLSDFAIDLNRLVTPPNHLWVGSGYTSVNPVLSSVLGVGEVMSPPISGHGFKFEALFIANGDTIRDHFVWGGKVRNILYTGGFWQPDRIIRRGTYHRMHAGGLISFEINSHLIPLADKPGFLIRYEVRNRTTTPLQLSMTPLITTGKPAVYPLREWGFMPPADPANNDTVPVKVLQEGQRLNIAPQQSQTAYVAVVFTNNTNTTSIKDWENQTTAIWNTRLAWALKDIPTLTSNNAALESYYKRSIVSGLVCIWEKPEFKLHPTIVTSGLDGGGMNTYLWDVAGYAPGIVSMMMGNKLLDIARTMTAIDLERSYAFAQDGTGLGVRYAYSTVAFTSLVYAIACQDRVYPDLFEQVKKLVLSDEKRPMINGVIDYGDQHNLLEMRGMGWEHMVPSPNAERAWCFRRLADMGEKIGYDKTAIQSWRKKADTIAANIRQALWDDTTGWFACKYPDGHKETVYSIQVFDILRTGVCTPAMKKRMLEQLQDGKFLFPYGVSSVSKADSIHYEVTDTDWGGGGAYSGDLPQLALDLYGEHLPAKAWDVLKRQFWIGQQLPYFPQEHFCDRPGSPAYKRANVVSGLMGSAAILYGMVGLEPRLDGSLWIHPQPTADNNVQIKGFIHRDHIVDVQLSANLCKVTLDGKIKYQGKPATIKIF</sequence>
<name>A0A5B2W2T4_9BACT</name>
<reference evidence="2 3" key="1">
    <citation type="submission" date="2019-09" db="EMBL/GenBank/DDBJ databases">
        <title>Chitinophaga ginsengihumi sp. nov., isolated from soil of ginseng rhizosphere.</title>
        <authorList>
            <person name="Lee J."/>
        </authorList>
    </citation>
    <scope>NUCLEOTIDE SEQUENCE [LARGE SCALE GENOMIC DNA]</scope>
    <source>
        <strain evidence="2 3">BN140078</strain>
    </source>
</reference>
<evidence type="ECO:0000259" key="1">
    <source>
        <dbReference type="Pfam" id="PF22422"/>
    </source>
</evidence>
<dbReference type="AlphaFoldDB" id="A0A5B2W2T4"/>
<feature type="domain" description="Mannosylglycerate hydrolase MGH1-like glycoside hydrolase" evidence="1">
    <location>
        <begin position="432"/>
        <end position="530"/>
    </location>
</feature>